<gene>
    <name evidence="1" type="ORF">LEMA_P035640.1</name>
</gene>
<accession>E4ZRP3</accession>
<dbReference type="InParanoid" id="E4ZRP3"/>
<dbReference type="VEuPathDB" id="FungiDB:LEMA_P035640.1"/>
<evidence type="ECO:0000313" key="2">
    <source>
        <dbReference type="Proteomes" id="UP000002668"/>
    </source>
</evidence>
<dbReference type="HOGENOM" id="CLU_1816152_0_0_1"/>
<sequence length="142" mass="16512">MFAQYTMEKSFGPLLFTWWWVRKHWGKHASWLLVTKVTLMSKSVNVLVGIKPHVYAKDLAHVIEKYRSDFGDFLLLIAKQPCIEDTSNGFRPFGGHVLGNADDFSTGTKTKTFISTPAACRVLDEEEEHRTFLENMRRRRFE</sequence>
<proteinExistence type="predicted"/>
<protein>
    <submittedName>
        <fullName evidence="1">Predicted protein</fullName>
    </submittedName>
</protein>
<keyword evidence="2" id="KW-1185">Reference proteome</keyword>
<name>E4ZRP3_LEPMJ</name>
<organism evidence="2">
    <name type="scientific">Leptosphaeria maculans (strain JN3 / isolate v23.1.3 / race Av1-4-5-6-7-8)</name>
    <name type="common">Blackleg fungus</name>
    <name type="synonym">Phoma lingam</name>
    <dbReference type="NCBI Taxonomy" id="985895"/>
    <lineage>
        <taxon>Eukaryota</taxon>
        <taxon>Fungi</taxon>
        <taxon>Dikarya</taxon>
        <taxon>Ascomycota</taxon>
        <taxon>Pezizomycotina</taxon>
        <taxon>Dothideomycetes</taxon>
        <taxon>Pleosporomycetidae</taxon>
        <taxon>Pleosporales</taxon>
        <taxon>Pleosporineae</taxon>
        <taxon>Leptosphaeriaceae</taxon>
        <taxon>Plenodomus</taxon>
        <taxon>Plenodomus lingam/Leptosphaeria maculans species complex</taxon>
    </lineage>
</organism>
<dbReference type="GeneID" id="13284438"/>
<dbReference type="EMBL" id="FP929116">
    <property type="protein sequence ID" value="CBX93890.1"/>
    <property type="molecule type" value="Genomic_DNA"/>
</dbReference>
<reference evidence="2" key="1">
    <citation type="journal article" date="2011" name="Nat. Commun.">
        <title>Effector diversification within compartments of the Leptosphaeria maculans genome affected by Repeat-Induced Point mutations.</title>
        <authorList>
            <person name="Rouxel T."/>
            <person name="Grandaubert J."/>
            <person name="Hane J.K."/>
            <person name="Hoede C."/>
            <person name="van de Wouw A.P."/>
            <person name="Couloux A."/>
            <person name="Dominguez V."/>
            <person name="Anthouard V."/>
            <person name="Bally P."/>
            <person name="Bourras S."/>
            <person name="Cozijnsen A.J."/>
            <person name="Ciuffetti L.M."/>
            <person name="Degrave A."/>
            <person name="Dilmaghani A."/>
            <person name="Duret L."/>
            <person name="Fudal I."/>
            <person name="Goodwin S.B."/>
            <person name="Gout L."/>
            <person name="Glaser N."/>
            <person name="Linglin J."/>
            <person name="Kema G.H.J."/>
            <person name="Lapalu N."/>
            <person name="Lawrence C.B."/>
            <person name="May K."/>
            <person name="Meyer M."/>
            <person name="Ollivier B."/>
            <person name="Poulain J."/>
            <person name="Schoch C.L."/>
            <person name="Simon A."/>
            <person name="Spatafora J.W."/>
            <person name="Stachowiak A."/>
            <person name="Turgeon B.G."/>
            <person name="Tyler B.M."/>
            <person name="Vincent D."/>
            <person name="Weissenbach J."/>
            <person name="Amselem J."/>
            <person name="Quesneville H."/>
            <person name="Oliver R.P."/>
            <person name="Wincker P."/>
            <person name="Balesdent M.-H."/>
            <person name="Howlett B.J."/>
        </authorList>
    </citation>
    <scope>NUCLEOTIDE SEQUENCE [LARGE SCALE GENOMIC DNA]</scope>
    <source>
        <strain evidence="2">JN3 / isolate v23.1.3 / race Av1-4-5-6-7-8</strain>
    </source>
</reference>
<evidence type="ECO:0000313" key="1">
    <source>
        <dbReference type="EMBL" id="CBX93890.1"/>
    </source>
</evidence>
<dbReference type="Proteomes" id="UP000002668">
    <property type="component" value="Genome"/>
</dbReference>
<dbReference type="AlphaFoldDB" id="E4ZRP3"/>